<reference evidence="1 2" key="1">
    <citation type="journal article" date="2012" name="MBio">
        <title>Identification of a highly transmissible animal-independent Staphylococcus aureus ST398 clone with distinct genomic and cell adhesion properties.</title>
        <authorList>
            <person name="Uhlemann A.C."/>
            <person name="Porcella S.F."/>
            <person name="Trivedi S."/>
            <person name="Sullivan S.B."/>
            <person name="Hafer C."/>
            <person name="Kennedy A.D."/>
            <person name="Barbian K.D."/>
            <person name="McCarthy A.J."/>
            <person name="Street C."/>
            <person name="Hirschberg D.L."/>
            <person name="Lipkin W.I."/>
            <person name="Lindsay J.A."/>
            <person name="DeLeo F.R."/>
            <person name="Lowy F.D."/>
        </authorList>
    </citation>
    <scope>NUCLEOTIDE SEQUENCE [LARGE SCALE GENOMIC DNA]</scope>
    <source>
        <strain evidence="1 2">DR10</strain>
    </source>
</reference>
<dbReference type="GO" id="GO:0006508">
    <property type="term" value="P:proteolysis"/>
    <property type="evidence" value="ECO:0007669"/>
    <property type="project" value="UniProtKB-KW"/>
</dbReference>
<dbReference type="Gene3D" id="2.30.110.10">
    <property type="entry name" value="Electron Transport, Fmn-binding Protein, Chain A"/>
    <property type="match status" value="1"/>
</dbReference>
<dbReference type="GO" id="GO:0008233">
    <property type="term" value="F:peptidase activity"/>
    <property type="evidence" value="ECO:0007669"/>
    <property type="project" value="UniProtKB-KW"/>
</dbReference>
<evidence type="ECO:0000313" key="1">
    <source>
        <dbReference type="EMBL" id="EIA14147.1"/>
    </source>
</evidence>
<protein>
    <submittedName>
        <fullName evidence="1">Protease synthase and sporulation negative regulatory protein PAI 2</fullName>
    </submittedName>
</protein>
<dbReference type="InterPro" id="IPR012349">
    <property type="entry name" value="Split_barrel_FMN-bd"/>
</dbReference>
<dbReference type="AlphaFoldDB" id="A0ABC9Q0E2"/>
<dbReference type="EMBL" id="AIDT01000007">
    <property type="protein sequence ID" value="EIA14147.1"/>
    <property type="molecule type" value="Genomic_DNA"/>
</dbReference>
<keyword evidence="1" id="KW-0378">Hydrolase</keyword>
<sequence length="213" mass="24460">MLFKGGDHMHVPKYFQVDDFKEIEKFIQSNSFGMIVTVDQGKPIATHVPLVLDKKGDDYYISGHLAKTNPQCNTLKDNQNVLIVYQGAHSYVSSAWYEKENVPTWNYQAVHLYGESSILSEEETIDDLKSLLVKYERHREDPVLWDNISENTKMQAKGIVGFKVKIHKIEAAYKMSQNRNEKDYNNIIEKLEDESNASSVAVAEVMKNIHPYS</sequence>
<accession>A0ABC9Q0E2</accession>
<proteinExistence type="predicted"/>
<dbReference type="SUPFAM" id="SSF50475">
    <property type="entry name" value="FMN-binding split barrel"/>
    <property type="match status" value="1"/>
</dbReference>
<dbReference type="PANTHER" id="PTHR35802:SF1">
    <property type="entry name" value="PROTEASE SYNTHASE AND SPORULATION PROTEIN PAI 2"/>
    <property type="match status" value="1"/>
</dbReference>
<dbReference type="Pfam" id="PF04299">
    <property type="entry name" value="FMN_bind_2"/>
    <property type="match status" value="1"/>
</dbReference>
<dbReference type="PANTHER" id="PTHR35802">
    <property type="entry name" value="PROTEASE SYNTHASE AND SPORULATION PROTEIN PAI 2"/>
    <property type="match status" value="1"/>
</dbReference>
<dbReference type="PIRSF" id="PIRSF010372">
    <property type="entry name" value="PaiB"/>
    <property type="match status" value="1"/>
</dbReference>
<evidence type="ECO:0000313" key="2">
    <source>
        <dbReference type="Proteomes" id="UP000003093"/>
    </source>
</evidence>
<dbReference type="Proteomes" id="UP000003093">
    <property type="component" value="Unassembled WGS sequence"/>
</dbReference>
<name>A0ABC9Q0E2_STAA5</name>
<organism evidence="1 2">
    <name type="scientific">Staphylococcus aureus subsp. aureus DR10</name>
    <dbReference type="NCBI Taxonomy" id="1155079"/>
    <lineage>
        <taxon>Bacteria</taxon>
        <taxon>Bacillati</taxon>
        <taxon>Bacillota</taxon>
        <taxon>Bacilli</taxon>
        <taxon>Bacillales</taxon>
        <taxon>Staphylococcaceae</taxon>
        <taxon>Staphylococcus</taxon>
    </lineage>
</organism>
<comment type="caution">
    <text evidence="1">The sequence shown here is derived from an EMBL/GenBank/DDBJ whole genome shotgun (WGS) entry which is preliminary data.</text>
</comment>
<keyword evidence="1" id="KW-0645">Protease</keyword>
<dbReference type="InterPro" id="IPR007396">
    <property type="entry name" value="TR_PAI2-type"/>
</dbReference>
<gene>
    <name evidence="1" type="ORF">ST398NM02_1402</name>
</gene>